<name>A0A655BY25_SALET</name>
<dbReference type="AlphaFoldDB" id="A0A655BY25"/>
<dbReference type="Proteomes" id="UP000039541">
    <property type="component" value="Unassembled WGS sequence"/>
</dbReference>
<proteinExistence type="predicted"/>
<reference evidence="1 2" key="1">
    <citation type="submission" date="2015-03" db="EMBL/GenBank/DDBJ databases">
        <authorList>
            <consortium name="Pathogen Informatics"/>
        </authorList>
    </citation>
    <scope>NUCLEOTIDE SEQUENCE [LARGE SCALE GENOMIC DNA]</scope>
    <source>
        <strain evidence="1 2">3476</strain>
    </source>
</reference>
<gene>
    <name evidence="1" type="ORF">ERS008202_01241</name>
</gene>
<accession>A0A655BY25</accession>
<evidence type="ECO:0000313" key="2">
    <source>
        <dbReference type="Proteomes" id="UP000039541"/>
    </source>
</evidence>
<evidence type="ECO:0000313" key="1">
    <source>
        <dbReference type="EMBL" id="CNT86170.1"/>
    </source>
</evidence>
<protein>
    <submittedName>
        <fullName evidence="1">Uncharacterized protein</fullName>
    </submittedName>
</protein>
<dbReference type="EMBL" id="CQPC01000011">
    <property type="protein sequence ID" value="CNT86170.1"/>
    <property type="molecule type" value="Genomic_DNA"/>
</dbReference>
<organism evidence="1 2">
    <name type="scientific">Salmonella enterica subsp. enterica serovar Bovismorbificans</name>
    <dbReference type="NCBI Taxonomy" id="58097"/>
    <lineage>
        <taxon>Bacteria</taxon>
        <taxon>Pseudomonadati</taxon>
        <taxon>Pseudomonadota</taxon>
        <taxon>Gammaproteobacteria</taxon>
        <taxon>Enterobacterales</taxon>
        <taxon>Enterobacteriaceae</taxon>
        <taxon>Salmonella</taxon>
    </lineage>
</organism>
<sequence length="180" mass="21281">MRRGDSHRLLRIRAWRAEVFLKVIFKPQHFIRIDPAIAQLADNLNWHRPQIFAYHHTTVTLALQRQNRKQIIYRIMDVSPLIRCFAIRYPPQTQQRHDMVNAQRAAVLHIGAQQVDKGLIRPGDNDMRVHWRQPPVLTERAEDIRRRADRCFQAVQLPVAPGFRAAFRYANRQIAVQTNR</sequence>